<organism evidence="2 3">
    <name type="scientific">Araneus ventricosus</name>
    <name type="common">Orbweaver spider</name>
    <name type="synonym">Epeira ventricosa</name>
    <dbReference type="NCBI Taxonomy" id="182803"/>
    <lineage>
        <taxon>Eukaryota</taxon>
        <taxon>Metazoa</taxon>
        <taxon>Ecdysozoa</taxon>
        <taxon>Arthropoda</taxon>
        <taxon>Chelicerata</taxon>
        <taxon>Arachnida</taxon>
        <taxon>Araneae</taxon>
        <taxon>Araneomorphae</taxon>
        <taxon>Entelegynae</taxon>
        <taxon>Araneoidea</taxon>
        <taxon>Araneidae</taxon>
        <taxon>Araneus</taxon>
    </lineage>
</organism>
<feature type="domain" description="Endonuclease/exonuclease/phosphatase" evidence="1">
    <location>
        <begin position="7"/>
        <end position="75"/>
    </location>
</feature>
<accession>A0A4Y2L7S8</accession>
<evidence type="ECO:0000259" key="1">
    <source>
        <dbReference type="Pfam" id="PF14529"/>
    </source>
</evidence>
<dbReference type="Gene3D" id="3.60.10.10">
    <property type="entry name" value="Endonuclease/exonuclease/phosphatase"/>
    <property type="match status" value="1"/>
</dbReference>
<dbReference type="AlphaFoldDB" id="A0A4Y2L7S8"/>
<dbReference type="OrthoDB" id="6437148at2759"/>
<comment type="caution">
    <text evidence="2">The sequence shown here is derived from an EMBL/GenBank/DDBJ whole genome shotgun (WGS) entry which is preliminary data.</text>
</comment>
<gene>
    <name evidence="2" type="ORF">AVEN_198654_1</name>
</gene>
<keyword evidence="3" id="KW-1185">Reference proteome</keyword>
<dbReference type="EMBL" id="BGPR01005403">
    <property type="protein sequence ID" value="GBN09883.1"/>
    <property type="molecule type" value="Genomic_DNA"/>
</dbReference>
<dbReference type="GO" id="GO:0003824">
    <property type="term" value="F:catalytic activity"/>
    <property type="evidence" value="ECO:0007669"/>
    <property type="project" value="InterPro"/>
</dbReference>
<dbReference type="SUPFAM" id="SSF56219">
    <property type="entry name" value="DNase I-like"/>
    <property type="match status" value="1"/>
</dbReference>
<proteinExistence type="predicted"/>
<evidence type="ECO:0000313" key="3">
    <source>
        <dbReference type="Proteomes" id="UP000499080"/>
    </source>
</evidence>
<dbReference type="Pfam" id="PF14529">
    <property type="entry name" value="Exo_endo_phos_2"/>
    <property type="match status" value="1"/>
</dbReference>
<dbReference type="InterPro" id="IPR036691">
    <property type="entry name" value="Endo/exonu/phosph_ase_sf"/>
</dbReference>
<name>A0A4Y2L7S8_ARAVE</name>
<evidence type="ECO:0000313" key="2">
    <source>
        <dbReference type="EMBL" id="GBN09883.1"/>
    </source>
</evidence>
<dbReference type="Proteomes" id="UP000499080">
    <property type="component" value="Unassembled WGS sequence"/>
</dbReference>
<dbReference type="InterPro" id="IPR005135">
    <property type="entry name" value="Endo/exonuclease/phosphatase"/>
</dbReference>
<sequence>MFGGLEETDRRGKEVLNFISTWNVTIINGPNSIPTYSCTKGECQIDLKLTRNIDDRHIREWKDLDQETLSDHILILTEVNFQKTGRTECRKILKFQDMKILDFKKDLKELINTFSEADITSENLKDYIDKFYEGLYLICEINQKKISENKRKNAIWWNSNLEIKRRKVRALRRRFQAIVDFEERIARRLIYKRELANYKKEILIAKQIRFRKFLDNVVKKNLFGIPYDIIKQNECNKLKLNRIRRVYNRGIQTVIDSIEDNKSPGIDDLTNGIIKELIYADMWWCAKVMNCCFENGIFPTKWRIVNVTLIPKEGKDTSLPSS</sequence>
<protein>
    <recommendedName>
        <fullName evidence="1">Endonuclease/exonuclease/phosphatase domain-containing protein</fullName>
    </recommendedName>
</protein>
<reference evidence="2 3" key="1">
    <citation type="journal article" date="2019" name="Sci. Rep.">
        <title>Orb-weaving spider Araneus ventricosus genome elucidates the spidroin gene catalogue.</title>
        <authorList>
            <person name="Kono N."/>
            <person name="Nakamura H."/>
            <person name="Ohtoshi R."/>
            <person name="Moran D.A.P."/>
            <person name="Shinohara A."/>
            <person name="Yoshida Y."/>
            <person name="Fujiwara M."/>
            <person name="Mori M."/>
            <person name="Tomita M."/>
            <person name="Arakawa K."/>
        </authorList>
    </citation>
    <scope>NUCLEOTIDE SEQUENCE [LARGE SCALE GENOMIC DNA]</scope>
</reference>